<organism evidence="7 8">
    <name type="scientific">Candidatus Roizmanbacteria bacterium RIFCSPHIGHO2_02_FULL_37_24</name>
    <dbReference type="NCBI Taxonomy" id="1802037"/>
    <lineage>
        <taxon>Bacteria</taxon>
        <taxon>Candidatus Roizmaniibacteriota</taxon>
    </lineage>
</organism>
<dbReference type="PROSITE" id="PS00671">
    <property type="entry name" value="D_2_HYDROXYACID_DH_3"/>
    <property type="match status" value="1"/>
</dbReference>
<protein>
    <recommendedName>
        <fullName evidence="9">Hydroxyacid dehydrogenase</fullName>
    </recommendedName>
</protein>
<dbReference type="Pfam" id="PF00389">
    <property type="entry name" value="2-Hacid_dh"/>
    <property type="match status" value="1"/>
</dbReference>
<name>A0A1F7GYT8_9BACT</name>
<dbReference type="EMBL" id="MFZM01000013">
    <property type="protein sequence ID" value="OGK24013.1"/>
    <property type="molecule type" value="Genomic_DNA"/>
</dbReference>
<feature type="domain" description="D-isomer specific 2-hydroxyacid dehydrogenase catalytic" evidence="5">
    <location>
        <begin position="30"/>
        <end position="328"/>
    </location>
</feature>
<sequence length="331" mass="37360">MQIGFFEVDDWAFDVIKRRLPNALITPEKLLPENAKKYSGLEIISPFIYSQLNKSTLLQLPHVKFITTRSTGFDHIDLDFCKNKEIVVANIPRYGDRTVAEFAFALILTLSRKIHDAIGRTKGGSFENDNLMGMDLRGKTIGIVGFGQIGREVAKIAQGFEMNILVYNRSHYPALEDKYLCTFVELDFLLSRSNFVTLHLPLTKETGHIINKKNILKCKPGLFLINTARGGLIETEALLLGLEKNILAGVGLDVLEEERNLKEEAELISSEFRKKADYKTLMFDHILIDHPKVVVTPHNAFNSQEARLNILNTTFTNINAFIKNIPINTVG</sequence>
<keyword evidence="3" id="KW-0520">NAD</keyword>
<dbReference type="InterPro" id="IPR029752">
    <property type="entry name" value="D-isomer_DH_CS1"/>
</dbReference>
<comment type="caution">
    <text evidence="7">The sequence shown here is derived from an EMBL/GenBank/DDBJ whole genome shotgun (WGS) entry which is preliminary data.</text>
</comment>
<dbReference type="InterPro" id="IPR029753">
    <property type="entry name" value="D-isomer_DH_CS"/>
</dbReference>
<evidence type="ECO:0000256" key="1">
    <source>
        <dbReference type="ARBA" id="ARBA00005854"/>
    </source>
</evidence>
<dbReference type="PANTHER" id="PTHR43026:SF1">
    <property type="entry name" value="2-HYDROXYACID DEHYDROGENASE HOMOLOG 1-RELATED"/>
    <property type="match status" value="1"/>
</dbReference>
<dbReference type="GO" id="GO:0008720">
    <property type="term" value="F:D-lactate dehydrogenase (NAD+) activity"/>
    <property type="evidence" value="ECO:0007669"/>
    <property type="project" value="TreeGrafter"/>
</dbReference>
<comment type="similarity">
    <text evidence="1 4">Belongs to the D-isomer specific 2-hydroxyacid dehydrogenase family.</text>
</comment>
<evidence type="ECO:0008006" key="9">
    <source>
        <dbReference type="Google" id="ProtNLM"/>
    </source>
</evidence>
<dbReference type="InterPro" id="IPR036291">
    <property type="entry name" value="NAD(P)-bd_dom_sf"/>
</dbReference>
<evidence type="ECO:0000259" key="5">
    <source>
        <dbReference type="Pfam" id="PF00389"/>
    </source>
</evidence>
<gene>
    <name evidence="7" type="ORF">A3C24_02900</name>
</gene>
<evidence type="ECO:0000313" key="8">
    <source>
        <dbReference type="Proteomes" id="UP000177159"/>
    </source>
</evidence>
<dbReference type="AlphaFoldDB" id="A0A1F7GYT8"/>
<evidence type="ECO:0000313" key="7">
    <source>
        <dbReference type="EMBL" id="OGK24013.1"/>
    </source>
</evidence>
<dbReference type="Gene3D" id="3.40.50.720">
    <property type="entry name" value="NAD(P)-binding Rossmann-like Domain"/>
    <property type="match status" value="2"/>
</dbReference>
<dbReference type="InterPro" id="IPR058205">
    <property type="entry name" value="D-LDH-like"/>
</dbReference>
<proteinExistence type="inferred from homology"/>
<evidence type="ECO:0000259" key="6">
    <source>
        <dbReference type="Pfam" id="PF02826"/>
    </source>
</evidence>
<dbReference type="SUPFAM" id="SSF51735">
    <property type="entry name" value="NAD(P)-binding Rossmann-fold domains"/>
    <property type="match status" value="1"/>
</dbReference>
<reference evidence="7 8" key="1">
    <citation type="journal article" date="2016" name="Nat. Commun.">
        <title>Thousands of microbial genomes shed light on interconnected biogeochemical processes in an aquifer system.</title>
        <authorList>
            <person name="Anantharaman K."/>
            <person name="Brown C.T."/>
            <person name="Hug L.A."/>
            <person name="Sharon I."/>
            <person name="Castelle C.J."/>
            <person name="Probst A.J."/>
            <person name="Thomas B.C."/>
            <person name="Singh A."/>
            <person name="Wilkins M.J."/>
            <person name="Karaoz U."/>
            <person name="Brodie E.L."/>
            <person name="Williams K.H."/>
            <person name="Hubbard S.S."/>
            <person name="Banfield J.F."/>
        </authorList>
    </citation>
    <scope>NUCLEOTIDE SEQUENCE [LARGE SCALE GENOMIC DNA]</scope>
</reference>
<dbReference type="InterPro" id="IPR006139">
    <property type="entry name" value="D-isomer_2_OHA_DH_cat_dom"/>
</dbReference>
<evidence type="ECO:0000256" key="2">
    <source>
        <dbReference type="ARBA" id="ARBA00023002"/>
    </source>
</evidence>
<feature type="domain" description="D-isomer specific 2-hydroxyacid dehydrogenase NAD-binding" evidence="6">
    <location>
        <begin position="104"/>
        <end position="300"/>
    </location>
</feature>
<dbReference type="SUPFAM" id="SSF52283">
    <property type="entry name" value="Formate/glycerate dehydrogenase catalytic domain-like"/>
    <property type="match status" value="1"/>
</dbReference>
<accession>A0A1F7GYT8</accession>
<dbReference type="PROSITE" id="PS00670">
    <property type="entry name" value="D_2_HYDROXYACID_DH_2"/>
    <property type="match status" value="1"/>
</dbReference>
<dbReference type="PANTHER" id="PTHR43026">
    <property type="entry name" value="2-HYDROXYACID DEHYDROGENASE HOMOLOG 1-RELATED"/>
    <property type="match status" value="1"/>
</dbReference>
<evidence type="ECO:0000256" key="3">
    <source>
        <dbReference type="ARBA" id="ARBA00023027"/>
    </source>
</evidence>
<dbReference type="GO" id="GO:0051287">
    <property type="term" value="F:NAD binding"/>
    <property type="evidence" value="ECO:0007669"/>
    <property type="project" value="InterPro"/>
</dbReference>
<dbReference type="Pfam" id="PF02826">
    <property type="entry name" value="2-Hacid_dh_C"/>
    <property type="match status" value="1"/>
</dbReference>
<dbReference type="PROSITE" id="PS00065">
    <property type="entry name" value="D_2_HYDROXYACID_DH_1"/>
    <property type="match status" value="1"/>
</dbReference>
<keyword evidence="2 4" id="KW-0560">Oxidoreductase</keyword>
<dbReference type="Proteomes" id="UP000177159">
    <property type="component" value="Unassembled WGS sequence"/>
</dbReference>
<evidence type="ECO:0000256" key="4">
    <source>
        <dbReference type="RuleBase" id="RU003719"/>
    </source>
</evidence>
<dbReference type="InterPro" id="IPR006140">
    <property type="entry name" value="D-isomer_DH_NAD-bd"/>
</dbReference>